<keyword evidence="2" id="KW-0119">Carbohydrate metabolism</keyword>
<dbReference type="InterPro" id="IPR012334">
    <property type="entry name" value="Pectin_lyas_fold"/>
</dbReference>
<keyword evidence="6" id="KW-1185">Reference proteome</keyword>
<accession>A0ABX2ASN0</accession>
<gene>
    <name evidence="5" type="ORF">HPS55_04830</name>
</gene>
<dbReference type="SUPFAM" id="SSF51126">
    <property type="entry name" value="Pectin lyase-like"/>
    <property type="match status" value="1"/>
</dbReference>
<dbReference type="InterPro" id="IPR011050">
    <property type="entry name" value="Pectin_lyase_fold/virulence"/>
</dbReference>
<dbReference type="EMBL" id="JABKKE010000006">
    <property type="protein sequence ID" value="NPE13659.1"/>
    <property type="molecule type" value="Genomic_DNA"/>
</dbReference>
<keyword evidence="4" id="KW-0732">Signal</keyword>
<protein>
    <submittedName>
        <fullName evidence="5">Endo-polygalacturonase</fullName>
    </submittedName>
</protein>
<dbReference type="Proteomes" id="UP001193734">
    <property type="component" value="Unassembled WGS sequence"/>
</dbReference>
<evidence type="ECO:0000256" key="1">
    <source>
        <dbReference type="ARBA" id="ARBA00022737"/>
    </source>
</evidence>
<dbReference type="PANTHER" id="PTHR31736:SF9">
    <property type="entry name" value="ENDO-XYLOGALACTURONAN HYDROLASE A-RELATED"/>
    <property type="match status" value="1"/>
</dbReference>
<dbReference type="RefSeq" id="WP_172176953.1">
    <property type="nucleotide sequence ID" value="NZ_CASGIA010000002.1"/>
</dbReference>
<evidence type="ECO:0000256" key="2">
    <source>
        <dbReference type="ARBA" id="ARBA00023277"/>
    </source>
</evidence>
<evidence type="ECO:0000313" key="5">
    <source>
        <dbReference type="EMBL" id="NPE13659.1"/>
    </source>
</evidence>
<dbReference type="GeneID" id="82157085"/>
<sequence>MKRKLSLLMLLTMLSMVGYAAGLKTYPAPDGAPLNDDFTLLVRQPGGTWQTVPTYLWKVDNAISGKHSVENTSVASFDFDFSTGQAVELAVVSRRQRVDSCRVRPLSYDIKHTVNGDTIRFSLTESRYVSVEVNGDIFHNLQIFANNPAPVVTKEMRKSKSFIYYGPGYYDLGGDSISIPTGATVYIDGGAYIKGWMSVYGARNVKVIGHGMVNPERQHEGIMVRYSDNVVIDGPFTTQIPVGGSSSVRVRNAKVMSWYGWGDGMNVFASNHVSYEHVFCRTSDDCSTIYCTRKGYAGGCRDIRVTDAVYWADVAHPIMIGLHGDINKNEVIENVVYEDIDILENPERQIDYKGCIGINNGDNNLVRRVTFQNIRVESLSRGGMLFNFRVCYNKKYCAAPGRGIHDIYLRDISYNGVKPEMSIIAGYNEERTVKNIHFENLRINGRTIYDDMPEKLKWYKTSDYAGIFLGEHVENVTFTK</sequence>
<dbReference type="PANTHER" id="PTHR31736">
    <property type="match status" value="1"/>
</dbReference>
<organism evidence="5 6">
    <name type="scientific">Xylanibacter rodentium</name>
    <dbReference type="NCBI Taxonomy" id="2736289"/>
    <lineage>
        <taxon>Bacteria</taxon>
        <taxon>Pseudomonadati</taxon>
        <taxon>Bacteroidota</taxon>
        <taxon>Bacteroidia</taxon>
        <taxon>Bacteroidales</taxon>
        <taxon>Prevotellaceae</taxon>
        <taxon>Xylanibacter</taxon>
    </lineage>
</organism>
<name>A0ABX2ASN0_9BACT</name>
<keyword evidence="3" id="KW-0624">Polysaccharide degradation</keyword>
<keyword evidence="1" id="KW-0677">Repeat</keyword>
<comment type="caution">
    <text evidence="5">The sequence shown here is derived from an EMBL/GenBank/DDBJ whole genome shotgun (WGS) entry which is preliminary data.</text>
</comment>
<feature type="signal peptide" evidence="4">
    <location>
        <begin position="1"/>
        <end position="20"/>
    </location>
</feature>
<evidence type="ECO:0000256" key="3">
    <source>
        <dbReference type="ARBA" id="ARBA00023326"/>
    </source>
</evidence>
<evidence type="ECO:0000313" key="6">
    <source>
        <dbReference type="Proteomes" id="UP001193734"/>
    </source>
</evidence>
<dbReference type="Gene3D" id="2.160.20.10">
    <property type="entry name" value="Single-stranded right-handed beta-helix, Pectin lyase-like"/>
    <property type="match status" value="1"/>
</dbReference>
<proteinExistence type="predicted"/>
<feature type="chain" id="PRO_5045893259" evidence="4">
    <location>
        <begin position="21"/>
        <end position="480"/>
    </location>
</feature>
<evidence type="ECO:0000256" key="4">
    <source>
        <dbReference type="SAM" id="SignalP"/>
    </source>
</evidence>
<reference evidence="5 6" key="1">
    <citation type="submission" date="2020-05" db="EMBL/GenBank/DDBJ databases">
        <title>Distinct polysaccharide utilization as determinants for interspecies competition between intestinal Prevotella spp.</title>
        <authorList>
            <person name="Galvez E.J.C."/>
            <person name="Iljazovic A."/>
            <person name="Strowig T."/>
        </authorList>
    </citation>
    <scope>NUCLEOTIDE SEQUENCE [LARGE SCALE GENOMIC DNA]</scope>
    <source>
        <strain evidence="5 6">PROD</strain>
    </source>
</reference>